<protein>
    <submittedName>
        <fullName evidence="2">Uncharacterized protein</fullName>
    </submittedName>
</protein>
<evidence type="ECO:0000313" key="2">
    <source>
        <dbReference type="EMBL" id="QHU22370.1"/>
    </source>
</evidence>
<evidence type="ECO:0000256" key="1">
    <source>
        <dbReference type="SAM" id="MobiDB-lite"/>
    </source>
</evidence>
<feature type="compositionally biased region" description="Basic and acidic residues" evidence="1">
    <location>
        <begin position="323"/>
        <end position="345"/>
    </location>
</feature>
<dbReference type="EMBL" id="MN741006">
    <property type="protein sequence ID" value="QHU22370.1"/>
    <property type="molecule type" value="Genomic_DNA"/>
</dbReference>
<name>A0A6C0L0C0_9ZZZZ</name>
<feature type="compositionally biased region" description="Basic residues" evidence="1">
    <location>
        <begin position="374"/>
        <end position="392"/>
    </location>
</feature>
<feature type="compositionally biased region" description="Low complexity" evidence="1">
    <location>
        <begin position="359"/>
        <end position="373"/>
    </location>
</feature>
<organism evidence="2">
    <name type="scientific">viral metagenome</name>
    <dbReference type="NCBI Taxonomy" id="1070528"/>
    <lineage>
        <taxon>unclassified sequences</taxon>
        <taxon>metagenomes</taxon>
        <taxon>organismal metagenomes</taxon>
    </lineage>
</organism>
<dbReference type="AlphaFoldDB" id="A0A6C0L0C0"/>
<proteinExistence type="predicted"/>
<feature type="region of interest" description="Disordered" evidence="1">
    <location>
        <begin position="323"/>
        <end position="392"/>
    </location>
</feature>
<accession>A0A6C0L0C0</accession>
<sequence length="392" mass="45026">MEKGEDFQKIIDDFVKDLLISFPEYDDKFKVIDYDEYYSYCKKLYPENFFNILYENDELFDNEDSCFLLPDVNFKVILSDEKLSDNSKKTIWKYLQLILFSVCKGVDDKNEFGDANYLFEAIDEGELQKKIEETMGEMRNIFFNEVDPCLNDMFSEQMGDISNVENIFESFAKSQGISGEDGSGGFFESTMNQEDLKEHLNGLMGGKIGSLAKEIADEASKEFGFDESQDEKSQSELLQQFFKNPSKLLGIVKNIGGKLEEKLKTGQLKESELLEEAQEIMGKMKDMPGIKNMMSQMGMAGGNFDVKGMANKMQQSMKQAKMKERMQEKLRKNNEEKQKTTERMDGNMTQVADDTFVWNDNNSNPNKPLSKSKANGKRKGTNPKKKKKKKKN</sequence>
<reference evidence="2" key="1">
    <citation type="journal article" date="2020" name="Nature">
        <title>Giant virus diversity and host interactions through global metagenomics.</title>
        <authorList>
            <person name="Schulz F."/>
            <person name="Roux S."/>
            <person name="Paez-Espino D."/>
            <person name="Jungbluth S."/>
            <person name="Walsh D.A."/>
            <person name="Denef V.J."/>
            <person name="McMahon K.D."/>
            <person name="Konstantinidis K.T."/>
            <person name="Eloe-Fadrosh E.A."/>
            <person name="Kyrpides N.C."/>
            <person name="Woyke T."/>
        </authorList>
    </citation>
    <scope>NUCLEOTIDE SEQUENCE</scope>
    <source>
        <strain evidence="2">GVMAG-S-ERX555907-102</strain>
    </source>
</reference>